<dbReference type="CDD" id="cd04301">
    <property type="entry name" value="NAT_SF"/>
    <property type="match status" value="1"/>
</dbReference>
<reference evidence="4 5" key="1">
    <citation type="submission" date="2019-09" db="EMBL/GenBank/DDBJ databases">
        <title>Draft genome sequence of various Type strains from the CCUG.</title>
        <authorList>
            <person name="Pineiro-Iglesias B."/>
            <person name="Tunovic T."/>
            <person name="Unosson C."/>
            <person name="Inganas E."/>
            <person name="Ohlen M."/>
            <person name="Cardew S."/>
            <person name="Jensie-Markopoulos S."/>
            <person name="Salva-Serra F."/>
            <person name="Jaen-Luchoro D."/>
            <person name="Karlsson R."/>
            <person name="Svensson-Stadler L."/>
            <person name="Chun J."/>
            <person name="Moore E."/>
        </authorList>
    </citation>
    <scope>NUCLEOTIDE SEQUENCE [LARGE SCALE GENOMIC DNA]</scope>
    <source>
        <strain evidence="4 5">CCUG 56969T</strain>
    </source>
</reference>
<protein>
    <submittedName>
        <fullName evidence="4">N-acetyltransferase family protein</fullName>
    </submittedName>
</protein>
<dbReference type="PANTHER" id="PTHR43072">
    <property type="entry name" value="N-ACETYLTRANSFERASE"/>
    <property type="match status" value="1"/>
</dbReference>
<keyword evidence="5" id="KW-1185">Reference proteome</keyword>
<organism evidence="4 5">
    <name type="scientific">Vibrio gigantis</name>
    <dbReference type="NCBI Taxonomy" id="296199"/>
    <lineage>
        <taxon>Bacteria</taxon>
        <taxon>Pseudomonadati</taxon>
        <taxon>Pseudomonadota</taxon>
        <taxon>Gammaproteobacteria</taxon>
        <taxon>Vibrionales</taxon>
        <taxon>Vibrionaceae</taxon>
        <taxon>Vibrio</taxon>
    </lineage>
</organism>
<dbReference type="InterPro" id="IPR016181">
    <property type="entry name" value="Acyl_CoA_acyltransferase"/>
</dbReference>
<name>A0A5M9NNQ3_9VIBR</name>
<evidence type="ECO:0000313" key="5">
    <source>
        <dbReference type="Proteomes" id="UP000322521"/>
    </source>
</evidence>
<dbReference type="AlphaFoldDB" id="A0A5M9NNQ3"/>
<proteinExistence type="predicted"/>
<dbReference type="PROSITE" id="PS51186">
    <property type="entry name" value="GNAT"/>
    <property type="match status" value="1"/>
</dbReference>
<dbReference type="OrthoDB" id="5459937at2"/>
<sequence length="172" mass="19511">MKIRTAELSDIAAITCIFNFYIEHTNARFEEEKFTLENRQQWFSQFSSDSKYQLYVATENDSLLGFACSQPYRATPAFEDTAEVTIYLAEDAKGRGVGSRLYSQLFTSIIDFGIHRVLSGVALPNEASIALHKHFGFREVGVFNEYAKKNGQYISSMWLEKALDADMSLKSS</sequence>
<dbReference type="SUPFAM" id="SSF55729">
    <property type="entry name" value="Acyl-CoA N-acyltransferases (Nat)"/>
    <property type="match status" value="1"/>
</dbReference>
<feature type="domain" description="N-acetyltransferase" evidence="3">
    <location>
        <begin position="1"/>
        <end position="164"/>
    </location>
</feature>
<accession>A0A5M9NNQ3</accession>
<keyword evidence="1 4" id="KW-0808">Transferase</keyword>
<evidence type="ECO:0000313" key="4">
    <source>
        <dbReference type="EMBL" id="KAA8672306.1"/>
    </source>
</evidence>
<evidence type="ECO:0000256" key="1">
    <source>
        <dbReference type="ARBA" id="ARBA00022679"/>
    </source>
</evidence>
<evidence type="ECO:0000259" key="3">
    <source>
        <dbReference type="PROSITE" id="PS51186"/>
    </source>
</evidence>
<gene>
    <name evidence="4" type="ORF">F4W18_15200</name>
</gene>
<evidence type="ECO:0000256" key="2">
    <source>
        <dbReference type="ARBA" id="ARBA00023315"/>
    </source>
</evidence>
<comment type="caution">
    <text evidence="4">The sequence shown here is derived from an EMBL/GenBank/DDBJ whole genome shotgun (WGS) entry which is preliminary data.</text>
</comment>
<dbReference type="EMBL" id="VXJS01000009">
    <property type="protein sequence ID" value="KAA8672306.1"/>
    <property type="molecule type" value="Genomic_DNA"/>
</dbReference>
<dbReference type="GO" id="GO:0016747">
    <property type="term" value="F:acyltransferase activity, transferring groups other than amino-acyl groups"/>
    <property type="evidence" value="ECO:0007669"/>
    <property type="project" value="InterPro"/>
</dbReference>
<dbReference type="Pfam" id="PF13420">
    <property type="entry name" value="Acetyltransf_4"/>
    <property type="match status" value="1"/>
</dbReference>
<dbReference type="Proteomes" id="UP000322521">
    <property type="component" value="Unassembled WGS sequence"/>
</dbReference>
<dbReference type="RefSeq" id="WP_086713526.1">
    <property type="nucleotide sequence ID" value="NZ_AP025492.1"/>
</dbReference>
<dbReference type="PANTHER" id="PTHR43072:SF23">
    <property type="entry name" value="UPF0039 PROTEIN C11D3.02C"/>
    <property type="match status" value="1"/>
</dbReference>
<dbReference type="Gene3D" id="3.40.630.30">
    <property type="match status" value="1"/>
</dbReference>
<keyword evidence="2" id="KW-0012">Acyltransferase</keyword>
<dbReference type="InterPro" id="IPR000182">
    <property type="entry name" value="GNAT_dom"/>
</dbReference>